<dbReference type="AlphaFoldDB" id="A0A1G5VU02"/>
<evidence type="ECO:0000313" key="4">
    <source>
        <dbReference type="EMBL" id="SDA49333.1"/>
    </source>
</evidence>
<dbReference type="GO" id="GO:0016042">
    <property type="term" value="P:lipid catabolic process"/>
    <property type="evidence" value="ECO:0007669"/>
    <property type="project" value="UniProtKB-UniRule"/>
</dbReference>
<sequence>MLKGESIKKPQGTLILEGGAMRGIFTAAVLDAFMERGYYFPEIASISAGTMQALCYLSRQRGRNCKVNLTYAADKRYMGVWHMLHGGSYFNFDFMFGELAHTLVPFDTETFMSAPERMMALVTDCESGKVRYVCNKGHSWEDYIKVCEASCSIPLFSSPVTIGRSLYVDGGVGMPLAPLPEELPFKTERPVYILTRDISYRKKRVGKLQHMILRTLLGDSLRRIADMMASIPERYNEKAEELIRREQRGEVFIIRPDKPVEVSRTEKDVNKLQALYDEGLRIGRERFDEMMRWIFHA</sequence>
<dbReference type="GO" id="GO:0016787">
    <property type="term" value="F:hydrolase activity"/>
    <property type="evidence" value="ECO:0007669"/>
    <property type="project" value="UniProtKB-UniRule"/>
</dbReference>
<dbReference type="CDD" id="cd07208">
    <property type="entry name" value="Pat_hypo_Ecoli_yjju_like"/>
    <property type="match status" value="1"/>
</dbReference>
<dbReference type="InterPro" id="IPR002641">
    <property type="entry name" value="PNPLA_dom"/>
</dbReference>
<feature type="short sequence motif" description="DGA/G" evidence="2">
    <location>
        <begin position="169"/>
        <end position="171"/>
    </location>
</feature>
<dbReference type="STRING" id="209880.SAMN02910343_00883"/>
<dbReference type="InterPro" id="IPR037483">
    <property type="entry name" value="YjjU-like"/>
</dbReference>
<evidence type="ECO:0000256" key="2">
    <source>
        <dbReference type="PROSITE-ProRule" id="PRU01161"/>
    </source>
</evidence>
<dbReference type="Gene3D" id="3.40.1090.10">
    <property type="entry name" value="Cytosolic phospholipase A2 catalytic domain"/>
    <property type="match status" value="2"/>
</dbReference>
<dbReference type="PROSITE" id="PS51635">
    <property type="entry name" value="PNPLA"/>
    <property type="match status" value="1"/>
</dbReference>
<dbReference type="InterPro" id="IPR016035">
    <property type="entry name" value="Acyl_Trfase/lysoPLipase"/>
</dbReference>
<organism evidence="4 5">
    <name type="scientific">Allisonella histaminiformans</name>
    <dbReference type="NCBI Taxonomy" id="209880"/>
    <lineage>
        <taxon>Bacteria</taxon>
        <taxon>Bacillati</taxon>
        <taxon>Bacillota</taxon>
        <taxon>Negativicutes</taxon>
        <taxon>Veillonellales</taxon>
        <taxon>Veillonellaceae</taxon>
        <taxon>Allisonella</taxon>
    </lineage>
</organism>
<dbReference type="Proteomes" id="UP000199689">
    <property type="component" value="Unassembled WGS sequence"/>
</dbReference>
<feature type="domain" description="PNPLA" evidence="3">
    <location>
        <begin position="14"/>
        <end position="185"/>
    </location>
</feature>
<dbReference type="Pfam" id="PF19890">
    <property type="entry name" value="DUF6363"/>
    <property type="match status" value="1"/>
</dbReference>
<reference evidence="4 5" key="1">
    <citation type="submission" date="2016-10" db="EMBL/GenBank/DDBJ databases">
        <authorList>
            <person name="de Groot N.N."/>
        </authorList>
    </citation>
    <scope>NUCLEOTIDE SEQUENCE [LARGE SCALE GENOMIC DNA]</scope>
    <source>
        <strain evidence="4 5">DSM 15230</strain>
    </source>
</reference>
<gene>
    <name evidence="4" type="ORF">SAMN02910343_00883</name>
</gene>
<dbReference type="Pfam" id="PF01734">
    <property type="entry name" value="Patatin"/>
    <property type="match status" value="1"/>
</dbReference>
<evidence type="ECO:0000313" key="5">
    <source>
        <dbReference type="Proteomes" id="UP000199689"/>
    </source>
</evidence>
<dbReference type="EMBL" id="FMXA01000009">
    <property type="protein sequence ID" value="SDA49333.1"/>
    <property type="molecule type" value="Genomic_DNA"/>
</dbReference>
<proteinExistence type="predicted"/>
<evidence type="ECO:0000259" key="3">
    <source>
        <dbReference type="PROSITE" id="PS51635"/>
    </source>
</evidence>
<keyword evidence="2" id="KW-0378">Hydrolase</keyword>
<feature type="active site" description="Nucleophile" evidence="2">
    <location>
        <position position="47"/>
    </location>
</feature>
<dbReference type="InterPro" id="IPR045943">
    <property type="entry name" value="DUF6363"/>
</dbReference>
<dbReference type="SUPFAM" id="SSF52151">
    <property type="entry name" value="FabD/lysophospholipase-like"/>
    <property type="match status" value="1"/>
</dbReference>
<name>A0A1G5VU02_9FIRM</name>
<keyword evidence="1 2" id="KW-0443">Lipid metabolism</keyword>
<protein>
    <submittedName>
        <fullName evidence="4">Predicted phospholipase, patatin/cPLA2 family</fullName>
    </submittedName>
</protein>
<keyword evidence="5" id="KW-1185">Reference proteome</keyword>
<comment type="caution">
    <text evidence="2">Lacks conserved residue(s) required for the propagation of feature annotation.</text>
</comment>
<dbReference type="OrthoDB" id="9802424at2"/>
<keyword evidence="2" id="KW-0442">Lipid degradation</keyword>
<accession>A0A1G5VU02</accession>
<feature type="active site" description="Proton acceptor" evidence="2">
    <location>
        <position position="169"/>
    </location>
</feature>
<evidence type="ECO:0000256" key="1">
    <source>
        <dbReference type="ARBA" id="ARBA00023098"/>
    </source>
</evidence>